<dbReference type="Gene3D" id="3.20.20.450">
    <property type="entry name" value="EAL domain"/>
    <property type="match status" value="1"/>
</dbReference>
<dbReference type="Gene3D" id="3.30.70.270">
    <property type="match status" value="1"/>
</dbReference>
<feature type="domain" description="GGDEF" evidence="3">
    <location>
        <begin position="179"/>
        <end position="305"/>
    </location>
</feature>
<dbReference type="InterPro" id="IPR035919">
    <property type="entry name" value="EAL_sf"/>
</dbReference>
<dbReference type="InterPro" id="IPR000700">
    <property type="entry name" value="PAS-assoc_C"/>
</dbReference>
<dbReference type="Pfam" id="PF00990">
    <property type="entry name" value="GGDEF"/>
    <property type="match status" value="1"/>
</dbReference>
<evidence type="ECO:0000313" key="5">
    <source>
        <dbReference type="Proteomes" id="UP000464314"/>
    </source>
</evidence>
<dbReference type="PROSITE" id="PS50883">
    <property type="entry name" value="EAL"/>
    <property type="match status" value="1"/>
</dbReference>
<proteinExistence type="predicted"/>
<feature type="domain" description="EAL" evidence="2">
    <location>
        <begin position="314"/>
        <end position="568"/>
    </location>
</feature>
<dbReference type="RefSeq" id="WP_161837383.1">
    <property type="nucleotide sequence ID" value="NZ_CP048000.1"/>
</dbReference>
<dbReference type="PROSITE" id="PS50113">
    <property type="entry name" value="PAC"/>
    <property type="match status" value="1"/>
</dbReference>
<dbReference type="PANTHER" id="PTHR44757:SF2">
    <property type="entry name" value="BIOFILM ARCHITECTURE MAINTENANCE PROTEIN MBAA"/>
    <property type="match status" value="1"/>
</dbReference>
<dbReference type="InterPro" id="IPR035965">
    <property type="entry name" value="PAS-like_dom_sf"/>
</dbReference>
<dbReference type="CDD" id="cd00130">
    <property type="entry name" value="PAS"/>
    <property type="match status" value="1"/>
</dbReference>
<dbReference type="InterPro" id="IPR000014">
    <property type="entry name" value="PAS"/>
</dbReference>
<evidence type="ECO:0000259" key="3">
    <source>
        <dbReference type="PROSITE" id="PS50887"/>
    </source>
</evidence>
<dbReference type="InterPro" id="IPR013655">
    <property type="entry name" value="PAS_fold_3"/>
</dbReference>
<dbReference type="InterPro" id="IPR000160">
    <property type="entry name" value="GGDEF_dom"/>
</dbReference>
<dbReference type="InterPro" id="IPR001610">
    <property type="entry name" value="PAC"/>
</dbReference>
<dbReference type="NCBIfam" id="TIGR00229">
    <property type="entry name" value="sensory_box"/>
    <property type="match status" value="1"/>
</dbReference>
<dbReference type="SMART" id="SM00086">
    <property type="entry name" value="PAC"/>
    <property type="match status" value="1"/>
</dbReference>
<gene>
    <name evidence="4" type="ORF">Ana3638_07005</name>
</gene>
<dbReference type="Proteomes" id="UP000464314">
    <property type="component" value="Chromosome"/>
</dbReference>
<dbReference type="CDD" id="cd01948">
    <property type="entry name" value="EAL"/>
    <property type="match status" value="1"/>
</dbReference>
<dbReference type="NCBIfam" id="TIGR00254">
    <property type="entry name" value="GGDEF"/>
    <property type="match status" value="1"/>
</dbReference>
<protein>
    <submittedName>
        <fullName evidence="4">EAL domain-containing protein</fullName>
    </submittedName>
</protein>
<dbReference type="PROSITE" id="PS50887">
    <property type="entry name" value="GGDEF"/>
    <property type="match status" value="1"/>
</dbReference>
<evidence type="ECO:0000313" key="4">
    <source>
        <dbReference type="EMBL" id="QHQ60547.1"/>
    </source>
</evidence>
<organism evidence="4 5">
    <name type="scientific">Anaerocolumna sedimenticola</name>
    <dbReference type="NCBI Taxonomy" id="2696063"/>
    <lineage>
        <taxon>Bacteria</taxon>
        <taxon>Bacillati</taxon>
        <taxon>Bacillota</taxon>
        <taxon>Clostridia</taxon>
        <taxon>Lachnospirales</taxon>
        <taxon>Lachnospiraceae</taxon>
        <taxon>Anaerocolumna</taxon>
    </lineage>
</organism>
<dbReference type="InterPro" id="IPR052155">
    <property type="entry name" value="Biofilm_reg_signaling"/>
</dbReference>
<dbReference type="SUPFAM" id="SSF55073">
    <property type="entry name" value="Nucleotide cyclase"/>
    <property type="match status" value="1"/>
</dbReference>
<dbReference type="CDD" id="cd01949">
    <property type="entry name" value="GGDEF"/>
    <property type="match status" value="1"/>
</dbReference>
<evidence type="ECO:0000259" key="1">
    <source>
        <dbReference type="PROSITE" id="PS50113"/>
    </source>
</evidence>
<accession>A0A6P1TJT3</accession>
<dbReference type="SUPFAM" id="SSF55785">
    <property type="entry name" value="PYP-like sensor domain (PAS domain)"/>
    <property type="match status" value="1"/>
</dbReference>
<dbReference type="AlphaFoldDB" id="A0A6P1TJT3"/>
<dbReference type="SUPFAM" id="SSF141868">
    <property type="entry name" value="EAL domain-like"/>
    <property type="match status" value="1"/>
</dbReference>
<dbReference type="EMBL" id="CP048000">
    <property type="protein sequence ID" value="QHQ60547.1"/>
    <property type="molecule type" value="Genomic_DNA"/>
</dbReference>
<dbReference type="InterPro" id="IPR043128">
    <property type="entry name" value="Rev_trsase/Diguanyl_cyclase"/>
</dbReference>
<name>A0A6P1TJT3_9FIRM</name>
<keyword evidence="5" id="KW-1185">Reference proteome</keyword>
<evidence type="ECO:0000259" key="2">
    <source>
        <dbReference type="PROSITE" id="PS50883"/>
    </source>
</evidence>
<dbReference type="PANTHER" id="PTHR44757">
    <property type="entry name" value="DIGUANYLATE CYCLASE DGCP"/>
    <property type="match status" value="1"/>
</dbReference>
<feature type="domain" description="PAC" evidence="1">
    <location>
        <begin position="97"/>
        <end position="149"/>
    </location>
</feature>
<dbReference type="KEGG" id="anr:Ana3638_07005"/>
<dbReference type="Gene3D" id="3.30.450.20">
    <property type="entry name" value="PAS domain"/>
    <property type="match status" value="1"/>
</dbReference>
<reference evidence="4 5" key="1">
    <citation type="submission" date="2020-01" db="EMBL/GenBank/DDBJ databases">
        <title>Genome analysis of Anaerocolumna sp. CBA3638.</title>
        <authorList>
            <person name="Kim J."/>
            <person name="Roh S.W."/>
        </authorList>
    </citation>
    <scope>NUCLEOTIDE SEQUENCE [LARGE SCALE GENOMIC DNA]</scope>
    <source>
        <strain evidence="4 5">CBA3638</strain>
    </source>
</reference>
<dbReference type="Pfam" id="PF08447">
    <property type="entry name" value="PAS_3"/>
    <property type="match status" value="1"/>
</dbReference>
<dbReference type="SMART" id="SM00052">
    <property type="entry name" value="EAL"/>
    <property type="match status" value="1"/>
</dbReference>
<dbReference type="SMART" id="SM00267">
    <property type="entry name" value="GGDEF"/>
    <property type="match status" value="1"/>
</dbReference>
<sequence length="570" mass="65609">MDERRSSSELKVSDNETFNKIQDRYSVIIEQTNLFIYDLNLINHEVYVSDNFIELTGIPFKKQAILKQMVCSKNVHPDDLDNFKNFIKHGKDGSHSHSITYRRKNPDGRYAWIRSSKKSIFNECGKLIRVLGTAQDVSAEMEAFEKIKNRAEKDALTDIPNLLKFTVDAEELIRNNRDKSYAVVVFDIDKFRIINDLYGSKEGDGVLKYIGYILKTKISQFLHCRMYADNFAILMQYNKDSDFNNMADLLREEMKQYPLNLGVMLSFGVCKAEDETNIITLCDRASLAKKTIKGNVLKLVAYYDETLRQRGIEDKDIENEMNLALDNGEFEMYLQPKVLIATTEVVGAEALVRWVHPSKGIISPERFIPLFEKNGFIIKLDYLIWEMAFATLRKWLDEGFIPIPISVNVSRLHLHNSDIVQKFILLAEKYQVPRNLIELELTETAFLNNLDELSYLAQCLKKEGFILSMDDFGTGYSSLNMLKDVPVDVIKIDRGFLNEVVATERGKTVIQYTIAMAKKLNIEVIAEGVENFVQAEFLYEAGCETAQGYFYSKPIPIPKFEQYTFGYINN</sequence>
<dbReference type="InterPro" id="IPR001633">
    <property type="entry name" value="EAL_dom"/>
</dbReference>
<dbReference type="Pfam" id="PF00563">
    <property type="entry name" value="EAL"/>
    <property type="match status" value="1"/>
</dbReference>
<dbReference type="InterPro" id="IPR029787">
    <property type="entry name" value="Nucleotide_cyclase"/>
</dbReference>